<keyword evidence="5" id="KW-1133">Transmembrane helix</keyword>
<feature type="coiled-coil region" evidence="4">
    <location>
        <begin position="68"/>
        <end position="102"/>
    </location>
</feature>
<gene>
    <name evidence="7" type="ORF">POM88_029093</name>
</gene>
<evidence type="ECO:0000256" key="2">
    <source>
        <dbReference type="ARBA" id="ARBA00022771"/>
    </source>
</evidence>
<proteinExistence type="predicted"/>
<dbReference type="Proteomes" id="UP001237642">
    <property type="component" value="Unassembled WGS sequence"/>
</dbReference>
<reference evidence="7" key="2">
    <citation type="submission" date="2023-05" db="EMBL/GenBank/DDBJ databases">
        <authorList>
            <person name="Schelkunov M.I."/>
        </authorList>
    </citation>
    <scope>NUCLEOTIDE SEQUENCE</scope>
    <source>
        <strain evidence="7">Hsosn_3</strain>
        <tissue evidence="7">Leaf</tissue>
    </source>
</reference>
<sequence>MSDVSNNSSVNWENSSVVCDCGINARLRTSRTLKNPGTRFWSCRKFKEGWNFFLWMDGEVGGRTRDMIQDLKKMNDLLEEKLMNLEQNLDKKRKKIKMLKKQNQVQFSALCTLMIFVLALIVINFMNGVATKNRVKYLFDDVYSAMKFIEMSILEFVANNYFRPKEVHSISFQQQQKYSVLILLLLLDGFGGASAVVDEGSSTVECGSLWEPCVEMTGGSLITMPEFDFLLTGNFGLPTPNFVLLLTLADFWTVNCSL</sequence>
<reference evidence="7" key="1">
    <citation type="submission" date="2023-02" db="EMBL/GenBank/DDBJ databases">
        <title>Genome of toxic invasive species Heracleum sosnowskyi carries increased number of genes despite the absence of recent whole-genome duplications.</title>
        <authorList>
            <person name="Schelkunov M."/>
            <person name="Shtratnikova V."/>
            <person name="Makarenko M."/>
            <person name="Klepikova A."/>
            <person name="Omelchenko D."/>
            <person name="Novikova G."/>
            <person name="Obukhova E."/>
            <person name="Bogdanov V."/>
            <person name="Penin A."/>
            <person name="Logacheva M."/>
        </authorList>
    </citation>
    <scope>NUCLEOTIDE SEQUENCE</scope>
    <source>
        <strain evidence="7">Hsosn_3</strain>
        <tissue evidence="7">Leaf</tissue>
    </source>
</reference>
<dbReference type="EMBL" id="JAUIZM010000007">
    <property type="protein sequence ID" value="KAK1372900.1"/>
    <property type="molecule type" value="Genomic_DNA"/>
</dbReference>
<comment type="caution">
    <text evidence="7">The sequence shown here is derived from an EMBL/GenBank/DDBJ whole genome shotgun (WGS) entry which is preliminary data.</text>
</comment>
<evidence type="ECO:0000256" key="3">
    <source>
        <dbReference type="ARBA" id="ARBA00022833"/>
    </source>
</evidence>
<evidence type="ECO:0000313" key="7">
    <source>
        <dbReference type="EMBL" id="KAK1372900.1"/>
    </source>
</evidence>
<keyword evidence="3" id="KW-0862">Zinc</keyword>
<keyword evidence="4" id="KW-0175">Coiled coil</keyword>
<organism evidence="7 8">
    <name type="scientific">Heracleum sosnowskyi</name>
    <dbReference type="NCBI Taxonomy" id="360622"/>
    <lineage>
        <taxon>Eukaryota</taxon>
        <taxon>Viridiplantae</taxon>
        <taxon>Streptophyta</taxon>
        <taxon>Embryophyta</taxon>
        <taxon>Tracheophyta</taxon>
        <taxon>Spermatophyta</taxon>
        <taxon>Magnoliopsida</taxon>
        <taxon>eudicotyledons</taxon>
        <taxon>Gunneridae</taxon>
        <taxon>Pentapetalae</taxon>
        <taxon>asterids</taxon>
        <taxon>campanulids</taxon>
        <taxon>Apiales</taxon>
        <taxon>Apiaceae</taxon>
        <taxon>Apioideae</taxon>
        <taxon>apioid superclade</taxon>
        <taxon>Tordylieae</taxon>
        <taxon>Tordyliinae</taxon>
        <taxon>Heracleum</taxon>
    </lineage>
</organism>
<evidence type="ECO:0000256" key="1">
    <source>
        <dbReference type="ARBA" id="ARBA00022723"/>
    </source>
</evidence>
<evidence type="ECO:0000313" key="8">
    <source>
        <dbReference type="Proteomes" id="UP001237642"/>
    </source>
</evidence>
<name>A0AAD8MEK1_9APIA</name>
<keyword evidence="5" id="KW-0472">Membrane</keyword>
<dbReference type="InterPro" id="IPR010666">
    <property type="entry name" value="Znf_GRF"/>
</dbReference>
<evidence type="ECO:0000256" key="4">
    <source>
        <dbReference type="SAM" id="Coils"/>
    </source>
</evidence>
<keyword evidence="5" id="KW-0812">Transmembrane</keyword>
<keyword evidence="1" id="KW-0479">Metal-binding</keyword>
<dbReference type="AlphaFoldDB" id="A0AAD8MEK1"/>
<keyword evidence="8" id="KW-1185">Reference proteome</keyword>
<protein>
    <recommendedName>
        <fullName evidence="6">GRF-type domain-containing protein</fullName>
    </recommendedName>
</protein>
<accession>A0AAD8MEK1</accession>
<evidence type="ECO:0000256" key="5">
    <source>
        <dbReference type="SAM" id="Phobius"/>
    </source>
</evidence>
<keyword evidence="2" id="KW-0863">Zinc-finger</keyword>
<dbReference type="PANTHER" id="PTHR33248">
    <property type="entry name" value="ZINC ION-BINDING PROTEIN"/>
    <property type="match status" value="1"/>
</dbReference>
<feature type="domain" description="GRF-type" evidence="6">
    <location>
        <begin position="18"/>
        <end position="57"/>
    </location>
</feature>
<dbReference type="Pfam" id="PF06839">
    <property type="entry name" value="Zn_ribbon_GRF"/>
    <property type="match status" value="1"/>
</dbReference>
<feature type="transmembrane region" description="Helical" evidence="5">
    <location>
        <begin position="107"/>
        <end position="130"/>
    </location>
</feature>
<dbReference type="GO" id="GO:0008270">
    <property type="term" value="F:zinc ion binding"/>
    <property type="evidence" value="ECO:0007669"/>
    <property type="project" value="UniProtKB-KW"/>
</dbReference>
<evidence type="ECO:0000259" key="6">
    <source>
        <dbReference type="Pfam" id="PF06839"/>
    </source>
</evidence>